<gene>
    <name evidence="2" type="ORF">BLNAU_24896</name>
</gene>
<comment type="caution">
    <text evidence="2">The sequence shown here is derived from an EMBL/GenBank/DDBJ whole genome shotgun (WGS) entry which is preliminary data.</text>
</comment>
<sequence>MNRHTPPSLGVFLRLNVVIFGIASSLRFTQSEASMRTRPSFACLFLVLDISVIVPRARQPSTKVHSAVTTKLLPVNSDVVRRRHKSLNETPLASNIAEEHKKMGDGNRVDDFNRKVSIRQYNKLVNNRTQEEHHVLHITTPTIDMFRVLVRMACFRSGKSAPSTSIIQRISCT</sequence>
<name>A0ABQ9WLZ5_9EUKA</name>
<dbReference type="EMBL" id="JARBJD010000721">
    <property type="protein sequence ID" value="KAK2940194.1"/>
    <property type="molecule type" value="Genomic_DNA"/>
</dbReference>
<keyword evidence="1" id="KW-0472">Membrane</keyword>
<organism evidence="2 3">
    <name type="scientific">Blattamonas nauphoetae</name>
    <dbReference type="NCBI Taxonomy" id="2049346"/>
    <lineage>
        <taxon>Eukaryota</taxon>
        <taxon>Metamonada</taxon>
        <taxon>Preaxostyla</taxon>
        <taxon>Oxymonadida</taxon>
        <taxon>Blattamonas</taxon>
    </lineage>
</organism>
<evidence type="ECO:0008006" key="4">
    <source>
        <dbReference type="Google" id="ProtNLM"/>
    </source>
</evidence>
<keyword evidence="1" id="KW-1133">Transmembrane helix</keyword>
<feature type="transmembrane region" description="Helical" evidence="1">
    <location>
        <begin position="12"/>
        <end position="29"/>
    </location>
</feature>
<protein>
    <recommendedName>
        <fullName evidence="4">Secreted protein</fullName>
    </recommendedName>
</protein>
<evidence type="ECO:0000313" key="2">
    <source>
        <dbReference type="EMBL" id="KAK2940194.1"/>
    </source>
</evidence>
<accession>A0ABQ9WLZ5</accession>
<evidence type="ECO:0000313" key="3">
    <source>
        <dbReference type="Proteomes" id="UP001281761"/>
    </source>
</evidence>
<keyword evidence="3" id="KW-1185">Reference proteome</keyword>
<reference evidence="2 3" key="1">
    <citation type="journal article" date="2022" name="bioRxiv">
        <title>Genomics of Preaxostyla Flagellates Illuminates Evolutionary Transitions and the Path Towards Mitochondrial Loss.</title>
        <authorList>
            <person name="Novak L.V.F."/>
            <person name="Treitli S.C."/>
            <person name="Pyrih J."/>
            <person name="Halakuc P."/>
            <person name="Pipaliya S.V."/>
            <person name="Vacek V."/>
            <person name="Brzon O."/>
            <person name="Soukal P."/>
            <person name="Eme L."/>
            <person name="Dacks J.B."/>
            <person name="Karnkowska A."/>
            <person name="Elias M."/>
            <person name="Hampl V."/>
        </authorList>
    </citation>
    <scope>NUCLEOTIDE SEQUENCE [LARGE SCALE GENOMIC DNA]</scope>
    <source>
        <strain evidence="2">NAU3</strain>
        <tissue evidence="2">Gut</tissue>
    </source>
</reference>
<dbReference type="Proteomes" id="UP001281761">
    <property type="component" value="Unassembled WGS sequence"/>
</dbReference>
<evidence type="ECO:0000256" key="1">
    <source>
        <dbReference type="SAM" id="Phobius"/>
    </source>
</evidence>
<keyword evidence="1" id="KW-0812">Transmembrane</keyword>
<proteinExistence type="predicted"/>